<gene>
    <name evidence="4" type="ORF">MSPICULIGERA_LOCUS10196</name>
</gene>
<organism evidence="4 5">
    <name type="scientific">Mesorhabditis spiculigera</name>
    <dbReference type="NCBI Taxonomy" id="96644"/>
    <lineage>
        <taxon>Eukaryota</taxon>
        <taxon>Metazoa</taxon>
        <taxon>Ecdysozoa</taxon>
        <taxon>Nematoda</taxon>
        <taxon>Chromadorea</taxon>
        <taxon>Rhabditida</taxon>
        <taxon>Rhabditina</taxon>
        <taxon>Rhabditomorpha</taxon>
        <taxon>Rhabditoidea</taxon>
        <taxon>Rhabditidae</taxon>
        <taxon>Mesorhabditinae</taxon>
        <taxon>Mesorhabditis</taxon>
    </lineage>
</organism>
<dbReference type="AlphaFoldDB" id="A0AA36FXL0"/>
<keyword evidence="5" id="KW-1185">Reference proteome</keyword>
<protein>
    <recommendedName>
        <fullName evidence="3">Guanylate-binding protein N-terminal domain-containing protein</fullName>
    </recommendedName>
</protein>
<accession>A0AA36FXL0</accession>
<evidence type="ECO:0000259" key="3">
    <source>
        <dbReference type="Pfam" id="PF02263"/>
    </source>
</evidence>
<name>A0AA36FXL0_9BILA</name>
<dbReference type="Gene3D" id="3.40.50.300">
    <property type="entry name" value="P-loop containing nucleotide triphosphate hydrolases"/>
    <property type="match status" value="1"/>
</dbReference>
<evidence type="ECO:0000256" key="1">
    <source>
        <dbReference type="SAM" id="Coils"/>
    </source>
</evidence>
<dbReference type="SUPFAM" id="SSF52540">
    <property type="entry name" value="P-loop containing nucleoside triphosphate hydrolases"/>
    <property type="match status" value="1"/>
</dbReference>
<feature type="domain" description="Guanylate-binding protein N-terminal" evidence="3">
    <location>
        <begin position="36"/>
        <end position="164"/>
    </location>
</feature>
<feature type="region of interest" description="Disordered" evidence="2">
    <location>
        <begin position="598"/>
        <end position="617"/>
    </location>
</feature>
<dbReference type="InterPro" id="IPR027417">
    <property type="entry name" value="P-loop_NTPase"/>
</dbReference>
<dbReference type="InterPro" id="IPR015894">
    <property type="entry name" value="Guanylate-bd_N"/>
</dbReference>
<evidence type="ECO:0000256" key="2">
    <source>
        <dbReference type="SAM" id="MobiDB-lite"/>
    </source>
</evidence>
<dbReference type="Proteomes" id="UP001177023">
    <property type="component" value="Unassembled WGS sequence"/>
</dbReference>
<evidence type="ECO:0000313" key="4">
    <source>
        <dbReference type="EMBL" id="CAJ0571798.1"/>
    </source>
</evidence>
<dbReference type="PANTHER" id="PTHR10751">
    <property type="entry name" value="GUANYLATE BINDING PROTEIN"/>
    <property type="match status" value="1"/>
</dbReference>
<dbReference type="Pfam" id="PF02263">
    <property type="entry name" value="GBP"/>
    <property type="match status" value="1"/>
</dbReference>
<feature type="coiled-coil region" evidence="1">
    <location>
        <begin position="316"/>
        <end position="385"/>
    </location>
</feature>
<evidence type="ECO:0000313" key="5">
    <source>
        <dbReference type="Proteomes" id="UP001177023"/>
    </source>
</evidence>
<proteinExistence type="predicted"/>
<comment type="caution">
    <text evidence="4">The sequence shown here is derived from an EMBL/GenBank/DDBJ whole genome shotgun (WGS) entry which is preliminary data.</text>
</comment>
<dbReference type="GO" id="GO:0003924">
    <property type="term" value="F:GTPase activity"/>
    <property type="evidence" value="ECO:0007669"/>
    <property type="project" value="InterPro"/>
</dbReference>
<dbReference type="GO" id="GO:0005525">
    <property type="term" value="F:GTP binding"/>
    <property type="evidence" value="ECO:0007669"/>
    <property type="project" value="InterPro"/>
</dbReference>
<feature type="non-terminal residue" evidence="4">
    <location>
        <position position="1204"/>
    </location>
</feature>
<keyword evidence="1" id="KW-0175">Coiled coil</keyword>
<sequence length="1204" mass="136369">MQQTGSYLQLVSFEGERVSLNFEGAKRTFADERYHGRKITLASVIGPSRSGKSFLVAYLTSNGRIQGNFSIQGNFRSGFARYTEGIQIYDIPMELPDGTLVFFLDTQGTFDLETSQIVSDWIMTFSLLISGLQIINLRINIDGDNLRTVYRAVEAANAMKENATGKKLLFLIRDSARPGMDPESFLKELWEKGSKSEELSAAQRSLKQRYEIECVLAPAPQEHIMRCSGSLVVLESVDGPFTQKLASVKAYLMKHAQEATSMRRIDWGYWEEIAAFLNNSLPVYSSRAEVAQQTQLSTVIDNACASVDLNFTGATLKSLESRMQQYKSIMERNIRNKRLETLEAEAIQQGNELLEKEYQKKLQTLKEAQALADTEANRRKRLQQAHVDIGRLHRFDDAVGFMHGLDKYTDGDSVLEKQINSTLEKRLTLLLKPFLSETVKQQCWSYQGIIISADDEMIEEYASDPTILVEEAMADFRKTFDEVKPSVAVDEVTEIAVMSNTQKELMCAIEAAIRERQQKNKKAKTTAKTITIPTSSPVAADPEPEFNLVKRTPIEIYSSEEAQLKRNQTEEIRAPGEGAPQVAKRARQEDPLISISKPDKLKVGRGTPEIPSDPVQKDNCDEIRSKLSSAVESIIDAPAMIEQPSEKTDEWQLLSIRQPLLFPAAGGDVVKTRDGLLAQRCEKTVMDIQSASQEVLPQYPTEKEQSSYWKTQNPSEVVEKSDAEDWTLLNGATTEKDLDFGNLNEKSEVVKPILSSLPQGCSEIRRVPARVDPPPHTGSGLSQSLKSTDFGIKLIPETSDSMANAGPNHSNAQMVPQVSSDFEFVDWGNHEPGKIKLTDPKTRKTNYEDTEIAALGLNPLCGNGRPHRPQQGYKDTERMATNSDHPQGLHGVTEDLLRQKELESHAALKVQLQKCQDEAKRARVIDDEMQEFCALRKRCIERFHDDRSLLWPLRCEQLRLDLCKAVDAPSVNGFFYPSELEELKWKEACSTYKAATGREDLDQPVKISSLHKRPADSLDSLSAETLKKILDRYSRCSEKVHKALNAMNNADKCRKALQSQIQGFTDDCRKNTLPFLEEYSFLRHFELHCQVPFQKKFRDEDLYLIAKYPKQWPLLFTMECIDGYKNFFFDTLKGYADDQPVFWNDLQAITLEEWLEKAKQLGEVKPYTKHLKQGEESPYTKAMIRYIERGNNQPIDESEWVIDI</sequence>
<reference evidence="4" key="1">
    <citation type="submission" date="2023-06" db="EMBL/GenBank/DDBJ databases">
        <authorList>
            <person name="Delattre M."/>
        </authorList>
    </citation>
    <scope>NUCLEOTIDE SEQUENCE</scope>
    <source>
        <strain evidence="4">AF72</strain>
    </source>
</reference>
<dbReference type="EMBL" id="CATQJA010002582">
    <property type="protein sequence ID" value="CAJ0571798.1"/>
    <property type="molecule type" value="Genomic_DNA"/>
</dbReference>